<feature type="region of interest" description="Disordered" evidence="14">
    <location>
        <begin position="39"/>
        <end position="81"/>
    </location>
</feature>
<sequence length="734" mass="80720">MNVGFIETWPLAEQPLASTCRYGHWHAFHTAGRSVLAAQPAVAEDTSSTEQSGSQAQGASQQHAAAQHTEREAPDNEPGNSKEMAAELLKAAKERVERARAYGSETTLLQQLKNFAGVIQKAGLKAVNFLLSIPGSIMRFAAQSSAERRETYKGWWTTIKKEAYHYWMGTKLLGTEVSIATRLLWKTVNGKQLSRRERRQLTRTTADVFRLVPMAVFVLVPFMELLLPIVLRIFPNMLPSTFEDKLKKEEELKKRIGVKLEVARFLQDTVEEMAKDMSKSGAGMSGEMQASAKELYAFMKRVRAGDPVSNFEITRFAQLFNDELTLDNLERIHLVNLCRFVGIQPFGTDAFLAARLRSHLSTIKRDDRAIQEEGVDTLTEEELRSACRARGMRTPFGEGAPAFMQRQLREWLDLSLHRALPSSLLLLSRAFTVTAPLAPSPQGREYDSLKDTLSSLPEKVIAEVSMETHTEGVDPGEQYARKLEQLKREEALIHEEELEAEALVAEGSDGSQGATIDTSGTAQETTAAAAAAAVVREATASAAVEVLGTGVSAEEKASRLATVKEERMRKVISALSVLASSSGVSSEREAFMELVKSEIGRLNSQLLSQDKGGVSLVFAAGGVQTQRPKELEEVVGQQRLADKVSGILERIEADLDAVDTKIGESMHVLDLDNDGLVSKEELQAAMGFLREQLGEDELHTLLEQLNAWGDASDEPIPVAKLMKLARETPAKSTS</sequence>
<keyword evidence="13" id="KW-0175">Coiled coil</keyword>
<dbReference type="GO" id="GO:0015297">
    <property type="term" value="F:antiporter activity"/>
    <property type="evidence" value="ECO:0007669"/>
    <property type="project" value="UniProtKB-KW"/>
</dbReference>
<evidence type="ECO:0000256" key="14">
    <source>
        <dbReference type="SAM" id="MobiDB-lite"/>
    </source>
</evidence>
<evidence type="ECO:0000256" key="10">
    <source>
        <dbReference type="ARBA" id="ARBA00023136"/>
    </source>
</evidence>
<evidence type="ECO:0000256" key="9">
    <source>
        <dbReference type="ARBA" id="ARBA00023128"/>
    </source>
</evidence>
<dbReference type="Gene3D" id="1.10.238.10">
    <property type="entry name" value="EF-hand"/>
    <property type="match status" value="1"/>
</dbReference>
<evidence type="ECO:0000256" key="5">
    <source>
        <dbReference type="ARBA" id="ARBA00022692"/>
    </source>
</evidence>
<keyword evidence="6" id="KW-0999">Mitochondrion inner membrane</keyword>
<dbReference type="InterPro" id="IPR011992">
    <property type="entry name" value="EF-hand-dom_pair"/>
</dbReference>
<keyword evidence="10 15" id="KW-0472">Membrane</keyword>
<feature type="domain" description="Letm1 RBD" evidence="17">
    <location>
        <begin position="254"/>
        <end position="458"/>
    </location>
</feature>
<feature type="domain" description="EF-hand" evidence="16">
    <location>
        <begin position="657"/>
        <end position="692"/>
    </location>
</feature>
<dbReference type="PANTHER" id="PTHR14009">
    <property type="entry name" value="LEUCINE ZIPPER-EF-HAND CONTAINING TRANSMEMBRANE PROTEIN"/>
    <property type="match status" value="1"/>
</dbReference>
<evidence type="ECO:0000313" key="18">
    <source>
        <dbReference type="EMBL" id="KAK9786798.1"/>
    </source>
</evidence>
<evidence type="ECO:0000256" key="1">
    <source>
        <dbReference type="ARBA" id="ARBA00004434"/>
    </source>
</evidence>
<feature type="compositionally biased region" description="Low complexity" evidence="14">
    <location>
        <begin position="48"/>
        <end position="67"/>
    </location>
</feature>
<evidence type="ECO:0000256" key="2">
    <source>
        <dbReference type="ARBA" id="ARBA00009584"/>
    </source>
</evidence>
<comment type="caution">
    <text evidence="18">The sequence shown here is derived from an EMBL/GenBank/DDBJ whole genome shotgun (WGS) entry which is preliminary data.</text>
</comment>
<dbReference type="GO" id="GO:0030003">
    <property type="term" value="P:intracellular monoatomic cation homeostasis"/>
    <property type="evidence" value="ECO:0007669"/>
    <property type="project" value="TreeGrafter"/>
</dbReference>
<keyword evidence="5 15" id="KW-0812">Transmembrane</keyword>
<dbReference type="InterPro" id="IPR018247">
    <property type="entry name" value="EF_Hand_1_Ca_BS"/>
</dbReference>
<evidence type="ECO:0000256" key="6">
    <source>
        <dbReference type="ARBA" id="ARBA00022792"/>
    </source>
</evidence>
<evidence type="ECO:0000256" key="12">
    <source>
        <dbReference type="PROSITE-ProRule" id="PRU01094"/>
    </source>
</evidence>
<evidence type="ECO:0000256" key="4">
    <source>
        <dbReference type="ARBA" id="ARBA00022449"/>
    </source>
</evidence>
<dbReference type="InterPro" id="IPR002048">
    <property type="entry name" value="EF_hand_dom"/>
</dbReference>
<dbReference type="Proteomes" id="UP001465755">
    <property type="component" value="Unassembled WGS sequence"/>
</dbReference>
<dbReference type="InterPro" id="IPR044202">
    <property type="entry name" value="LETM1/MDM38-like"/>
</dbReference>
<keyword evidence="4" id="KW-0050">Antiport</keyword>
<dbReference type="AlphaFoldDB" id="A0AAW1NME6"/>
<dbReference type="Pfam" id="PF07766">
    <property type="entry name" value="LETM1_RBD"/>
    <property type="match status" value="1"/>
</dbReference>
<evidence type="ECO:0000259" key="17">
    <source>
        <dbReference type="PROSITE" id="PS51758"/>
    </source>
</evidence>
<dbReference type="GO" id="GO:0043022">
    <property type="term" value="F:ribosome binding"/>
    <property type="evidence" value="ECO:0007669"/>
    <property type="project" value="InterPro"/>
</dbReference>
<evidence type="ECO:0000256" key="7">
    <source>
        <dbReference type="ARBA" id="ARBA00022837"/>
    </source>
</evidence>
<keyword evidence="9 12" id="KW-0496">Mitochondrion</keyword>
<dbReference type="SUPFAM" id="SSF47473">
    <property type="entry name" value="EF-hand"/>
    <property type="match status" value="1"/>
</dbReference>
<evidence type="ECO:0000256" key="13">
    <source>
        <dbReference type="SAM" id="Coils"/>
    </source>
</evidence>
<dbReference type="EMBL" id="JALJOQ010000263">
    <property type="protein sequence ID" value="KAK9786798.1"/>
    <property type="molecule type" value="Genomic_DNA"/>
</dbReference>
<feature type="transmembrane region" description="Helical" evidence="15">
    <location>
        <begin position="208"/>
        <end position="231"/>
    </location>
</feature>
<dbReference type="GO" id="GO:0005743">
    <property type="term" value="C:mitochondrial inner membrane"/>
    <property type="evidence" value="ECO:0007669"/>
    <property type="project" value="UniProtKB-SubCell"/>
</dbReference>
<feature type="coiled-coil region" evidence="13">
    <location>
        <begin position="479"/>
        <end position="506"/>
    </location>
</feature>
<protein>
    <recommendedName>
        <fullName evidence="3">Mitochondrial proton/calcium exchanger protein</fullName>
    </recommendedName>
    <alternativeName>
        <fullName evidence="11">Leucine zipper-EF-hand-containing transmembrane protein 1</fullName>
    </alternativeName>
</protein>
<keyword evidence="7" id="KW-0106">Calcium</keyword>
<keyword evidence="4" id="KW-0813">Transport</keyword>
<dbReference type="GO" id="GO:0005509">
    <property type="term" value="F:calcium ion binding"/>
    <property type="evidence" value="ECO:0007669"/>
    <property type="project" value="InterPro"/>
</dbReference>
<evidence type="ECO:0000256" key="3">
    <source>
        <dbReference type="ARBA" id="ARBA00020557"/>
    </source>
</evidence>
<dbReference type="PROSITE" id="PS00018">
    <property type="entry name" value="EF_HAND_1"/>
    <property type="match status" value="1"/>
</dbReference>
<dbReference type="PROSITE" id="PS50222">
    <property type="entry name" value="EF_HAND_2"/>
    <property type="match status" value="1"/>
</dbReference>
<evidence type="ECO:0000259" key="16">
    <source>
        <dbReference type="PROSITE" id="PS50222"/>
    </source>
</evidence>
<proteinExistence type="inferred from homology"/>
<keyword evidence="19" id="KW-1185">Reference proteome</keyword>
<gene>
    <name evidence="18" type="ORF">WJX73_003279</name>
</gene>
<evidence type="ECO:0000256" key="15">
    <source>
        <dbReference type="SAM" id="Phobius"/>
    </source>
</evidence>
<keyword evidence="8 15" id="KW-1133">Transmembrane helix</keyword>
<evidence type="ECO:0000256" key="8">
    <source>
        <dbReference type="ARBA" id="ARBA00022989"/>
    </source>
</evidence>
<comment type="similarity">
    <text evidence="2">Belongs to the LETM1 family.</text>
</comment>
<comment type="subcellular location">
    <subcellularLocation>
        <location evidence="1">Mitochondrion inner membrane</location>
        <topology evidence="1">Single-pass membrane protein</topology>
    </subcellularLocation>
</comment>
<evidence type="ECO:0000256" key="11">
    <source>
        <dbReference type="ARBA" id="ARBA00031360"/>
    </source>
</evidence>
<dbReference type="PROSITE" id="PS51758">
    <property type="entry name" value="LETM1_RBD"/>
    <property type="match status" value="1"/>
</dbReference>
<accession>A0AAW1NME6</accession>
<organism evidence="18 19">
    <name type="scientific">Symbiochloris irregularis</name>
    <dbReference type="NCBI Taxonomy" id="706552"/>
    <lineage>
        <taxon>Eukaryota</taxon>
        <taxon>Viridiplantae</taxon>
        <taxon>Chlorophyta</taxon>
        <taxon>core chlorophytes</taxon>
        <taxon>Trebouxiophyceae</taxon>
        <taxon>Trebouxiales</taxon>
        <taxon>Trebouxiaceae</taxon>
        <taxon>Symbiochloris</taxon>
    </lineage>
</organism>
<dbReference type="PANTHER" id="PTHR14009:SF1">
    <property type="entry name" value="MITOCHONDRIAL PROTON_CALCIUM EXCHANGER PROTEIN"/>
    <property type="match status" value="1"/>
</dbReference>
<dbReference type="InterPro" id="IPR033122">
    <property type="entry name" value="LETM1-like_RBD"/>
</dbReference>
<name>A0AAW1NME6_9CHLO</name>
<reference evidence="18 19" key="1">
    <citation type="journal article" date="2024" name="Nat. Commun.">
        <title>Phylogenomics reveals the evolutionary origins of lichenization in chlorophyte algae.</title>
        <authorList>
            <person name="Puginier C."/>
            <person name="Libourel C."/>
            <person name="Otte J."/>
            <person name="Skaloud P."/>
            <person name="Haon M."/>
            <person name="Grisel S."/>
            <person name="Petersen M."/>
            <person name="Berrin J.G."/>
            <person name="Delaux P.M."/>
            <person name="Dal Grande F."/>
            <person name="Keller J."/>
        </authorList>
    </citation>
    <scope>NUCLEOTIDE SEQUENCE [LARGE SCALE GENOMIC DNA]</scope>
    <source>
        <strain evidence="18 19">SAG 2036</strain>
    </source>
</reference>
<evidence type="ECO:0000313" key="19">
    <source>
        <dbReference type="Proteomes" id="UP001465755"/>
    </source>
</evidence>